<dbReference type="GO" id="GO:0005829">
    <property type="term" value="C:cytosol"/>
    <property type="evidence" value="ECO:0007669"/>
    <property type="project" value="TreeGrafter"/>
</dbReference>
<evidence type="ECO:0000256" key="6">
    <source>
        <dbReference type="ARBA" id="ARBA00022801"/>
    </source>
</evidence>
<dbReference type="InterPro" id="IPR050241">
    <property type="entry name" value="NAD-cap_RNA_hydrolase_NudC"/>
</dbReference>
<evidence type="ECO:0000313" key="12">
    <source>
        <dbReference type="Proteomes" id="UP000274391"/>
    </source>
</evidence>
<evidence type="ECO:0000259" key="10">
    <source>
        <dbReference type="PROSITE" id="PS51462"/>
    </source>
</evidence>
<comment type="cofactor">
    <cofactor evidence="1">
        <name>Mg(2+)</name>
        <dbReference type="ChEBI" id="CHEBI:18420"/>
    </cofactor>
</comment>
<keyword evidence="12" id="KW-1185">Reference proteome</keyword>
<name>A0A3P3W0P7_9MICO</name>
<dbReference type="GO" id="GO:0019677">
    <property type="term" value="P:NAD+ catabolic process"/>
    <property type="evidence" value="ECO:0007669"/>
    <property type="project" value="TreeGrafter"/>
</dbReference>
<proteinExistence type="inferred from homology"/>
<dbReference type="InterPro" id="IPR015375">
    <property type="entry name" value="NADH_PPase-like_N"/>
</dbReference>
<protein>
    <recommendedName>
        <fullName evidence="4">NAD(+) diphosphatase</fullName>
        <ecNumber evidence="4">3.6.1.22</ecNumber>
    </recommendedName>
</protein>
<keyword evidence="8" id="KW-0520">NAD</keyword>
<dbReference type="PANTHER" id="PTHR42904:SF6">
    <property type="entry name" value="NAD-CAPPED RNA HYDROLASE NUDT12"/>
    <property type="match status" value="1"/>
</dbReference>
<dbReference type="Gene3D" id="3.90.79.20">
    <property type="match status" value="1"/>
</dbReference>
<dbReference type="NCBIfam" id="NF001299">
    <property type="entry name" value="PRK00241.1"/>
    <property type="match status" value="1"/>
</dbReference>
<evidence type="ECO:0000256" key="2">
    <source>
        <dbReference type="ARBA" id="ARBA00001947"/>
    </source>
</evidence>
<dbReference type="PROSITE" id="PS00893">
    <property type="entry name" value="NUDIX_BOX"/>
    <property type="match status" value="1"/>
</dbReference>
<dbReference type="OrthoDB" id="9791656at2"/>
<dbReference type="InterPro" id="IPR020084">
    <property type="entry name" value="NUDIX_hydrolase_CS"/>
</dbReference>
<evidence type="ECO:0000256" key="9">
    <source>
        <dbReference type="ARBA" id="ARBA00023679"/>
    </source>
</evidence>
<comment type="caution">
    <text evidence="11">The sequence shown here is derived from an EMBL/GenBank/DDBJ whole genome shotgun (WGS) entry which is preliminary data.</text>
</comment>
<sequence length="322" mass="35771">MHDHDRAPLTDRLPLARTRVDRDDARRRDEGLLESLLDYEGTRVLLQHRDNALLGPANDRGERILDLRTPAHLPAHSEPLYLGRTLDERRNPGGRIDPVGTPVVAVQLDDFEANELEPDQTRWAQLTEVALSLDALDAGLFTEALALRNFHRAHRYSPLTGEPLESAEGGWVLRGRESGKPVFPRTDTAVIVAVIDGNDRILLGANVNWRPRRFSLLAGFVEPGESFEQAAAREVFEEGGARIVEPRYLASQPWPFPASLMVGMTARLAPEQDPDSVVPDGEEIAEVRWFTREEIAASPELLPGPTSIARVIIEDWYGGPIG</sequence>
<dbReference type="InterPro" id="IPR015797">
    <property type="entry name" value="NUDIX_hydrolase-like_dom_sf"/>
</dbReference>
<accession>A0A3P3W0P7</accession>
<gene>
    <name evidence="11" type="ORF">EG850_00170</name>
</gene>
<dbReference type="Pfam" id="PF00293">
    <property type="entry name" value="NUDIX"/>
    <property type="match status" value="1"/>
</dbReference>
<dbReference type="GO" id="GO:0035529">
    <property type="term" value="F:NADH pyrophosphatase activity"/>
    <property type="evidence" value="ECO:0007669"/>
    <property type="project" value="TreeGrafter"/>
</dbReference>
<evidence type="ECO:0000256" key="4">
    <source>
        <dbReference type="ARBA" id="ARBA00012381"/>
    </source>
</evidence>
<keyword evidence="7" id="KW-0460">Magnesium</keyword>
<comment type="cofactor">
    <cofactor evidence="2">
        <name>Zn(2+)</name>
        <dbReference type="ChEBI" id="CHEBI:29105"/>
    </cofactor>
</comment>
<evidence type="ECO:0000313" key="11">
    <source>
        <dbReference type="EMBL" id="RRJ88605.1"/>
    </source>
</evidence>
<dbReference type="SUPFAM" id="SSF55811">
    <property type="entry name" value="Nudix"/>
    <property type="match status" value="1"/>
</dbReference>
<dbReference type="InterPro" id="IPR000086">
    <property type="entry name" value="NUDIX_hydrolase_dom"/>
</dbReference>
<evidence type="ECO:0000256" key="1">
    <source>
        <dbReference type="ARBA" id="ARBA00001946"/>
    </source>
</evidence>
<comment type="similarity">
    <text evidence="3">Belongs to the Nudix hydrolase family. NudC subfamily.</text>
</comment>
<evidence type="ECO:0000256" key="5">
    <source>
        <dbReference type="ARBA" id="ARBA00022723"/>
    </source>
</evidence>
<dbReference type="CDD" id="cd03429">
    <property type="entry name" value="NUDIX_NADH_pyrophosphatase_Nudt13"/>
    <property type="match status" value="1"/>
</dbReference>
<dbReference type="Proteomes" id="UP000274391">
    <property type="component" value="Unassembled WGS sequence"/>
</dbReference>
<dbReference type="AlphaFoldDB" id="A0A3P3W0P7"/>
<feature type="domain" description="Nudix hydrolase" evidence="10">
    <location>
        <begin position="184"/>
        <end position="314"/>
    </location>
</feature>
<dbReference type="Pfam" id="PF09296">
    <property type="entry name" value="NUDIX-like"/>
    <property type="match status" value="1"/>
</dbReference>
<dbReference type="GO" id="GO:0046872">
    <property type="term" value="F:metal ion binding"/>
    <property type="evidence" value="ECO:0007669"/>
    <property type="project" value="UniProtKB-KW"/>
</dbReference>
<dbReference type="EC" id="3.6.1.22" evidence="4"/>
<dbReference type="InterPro" id="IPR049734">
    <property type="entry name" value="NudC-like_C"/>
</dbReference>
<keyword evidence="6 11" id="KW-0378">Hydrolase</keyword>
<evidence type="ECO:0000256" key="7">
    <source>
        <dbReference type="ARBA" id="ARBA00022842"/>
    </source>
</evidence>
<organism evidence="11 12">
    <name type="scientific">Gulosibacter macacae</name>
    <dbReference type="NCBI Taxonomy" id="2488791"/>
    <lineage>
        <taxon>Bacteria</taxon>
        <taxon>Bacillati</taxon>
        <taxon>Actinomycetota</taxon>
        <taxon>Actinomycetes</taxon>
        <taxon>Micrococcales</taxon>
        <taxon>Microbacteriaceae</taxon>
        <taxon>Gulosibacter</taxon>
    </lineage>
</organism>
<dbReference type="PANTHER" id="PTHR42904">
    <property type="entry name" value="NUDIX HYDROLASE, NUDC SUBFAMILY"/>
    <property type="match status" value="1"/>
</dbReference>
<dbReference type="Gene3D" id="3.90.79.10">
    <property type="entry name" value="Nucleoside Triphosphate Pyrophosphohydrolase"/>
    <property type="match status" value="1"/>
</dbReference>
<comment type="catalytic activity">
    <reaction evidence="9">
        <text>a 5'-end NAD(+)-phospho-ribonucleoside in mRNA + H2O = a 5'-end phospho-adenosine-phospho-ribonucleoside in mRNA + beta-nicotinamide D-ribonucleotide + 2 H(+)</text>
        <dbReference type="Rhea" id="RHEA:60876"/>
        <dbReference type="Rhea" id="RHEA-COMP:15698"/>
        <dbReference type="Rhea" id="RHEA-COMP:15719"/>
        <dbReference type="ChEBI" id="CHEBI:14649"/>
        <dbReference type="ChEBI" id="CHEBI:15377"/>
        <dbReference type="ChEBI" id="CHEBI:15378"/>
        <dbReference type="ChEBI" id="CHEBI:144029"/>
        <dbReference type="ChEBI" id="CHEBI:144051"/>
    </reaction>
    <physiologicalReaction direction="left-to-right" evidence="9">
        <dbReference type="Rhea" id="RHEA:60877"/>
    </physiologicalReaction>
</comment>
<evidence type="ECO:0000256" key="8">
    <source>
        <dbReference type="ARBA" id="ARBA00023027"/>
    </source>
</evidence>
<dbReference type="PROSITE" id="PS51462">
    <property type="entry name" value="NUDIX"/>
    <property type="match status" value="1"/>
</dbReference>
<dbReference type="GO" id="GO:0006742">
    <property type="term" value="P:NADP+ catabolic process"/>
    <property type="evidence" value="ECO:0007669"/>
    <property type="project" value="TreeGrafter"/>
</dbReference>
<keyword evidence="5" id="KW-0479">Metal-binding</keyword>
<reference evidence="11 12" key="1">
    <citation type="submission" date="2018-11" db="EMBL/GenBank/DDBJ databases">
        <title>YIM 102482-1 draft genome.</title>
        <authorList>
            <person name="Li G."/>
            <person name="Jiang Y."/>
        </authorList>
    </citation>
    <scope>NUCLEOTIDE SEQUENCE [LARGE SCALE GENOMIC DNA]</scope>
    <source>
        <strain evidence="11 12">YIM 102482-1</strain>
    </source>
</reference>
<dbReference type="EMBL" id="RQVS01000001">
    <property type="protein sequence ID" value="RRJ88605.1"/>
    <property type="molecule type" value="Genomic_DNA"/>
</dbReference>
<evidence type="ECO:0000256" key="3">
    <source>
        <dbReference type="ARBA" id="ARBA00009595"/>
    </source>
</evidence>
<dbReference type="RefSeq" id="WP_124968654.1">
    <property type="nucleotide sequence ID" value="NZ_RQVS01000001.1"/>
</dbReference>
<dbReference type="GO" id="GO:0110153">
    <property type="term" value="F:RNA NAD-cap (NMN-forming) hydrolase activity"/>
    <property type="evidence" value="ECO:0007669"/>
    <property type="project" value="RHEA"/>
</dbReference>